<reference evidence="2" key="2">
    <citation type="submission" date="2021-03" db="UniProtKB">
        <authorList>
            <consortium name="EnsemblPlants"/>
        </authorList>
    </citation>
    <scope>IDENTIFICATION</scope>
</reference>
<dbReference type="SUPFAM" id="SSF51126">
    <property type="entry name" value="Pectin lyase-like"/>
    <property type="match status" value="1"/>
</dbReference>
<dbReference type="EnsemblPlants" id="AUR62008365-RA">
    <property type="protein sequence ID" value="AUR62008365-RA:cds"/>
    <property type="gene ID" value="AUR62008365"/>
</dbReference>
<proteinExistence type="predicted"/>
<dbReference type="PANTHER" id="PTHR31683:SF69">
    <property type="entry name" value="PECTATE LYASE 7-RELATED"/>
    <property type="match status" value="1"/>
</dbReference>
<accession>A0A803L926</accession>
<evidence type="ECO:0000256" key="1">
    <source>
        <dbReference type="ARBA" id="ARBA00022729"/>
    </source>
</evidence>
<dbReference type="InterPro" id="IPR012334">
    <property type="entry name" value="Pectin_lyas_fold"/>
</dbReference>
<dbReference type="Gene3D" id="2.160.20.10">
    <property type="entry name" value="Single-stranded right-handed beta-helix, Pectin lyase-like"/>
    <property type="match status" value="1"/>
</dbReference>
<dbReference type="Gramene" id="AUR62008365-RA">
    <property type="protein sequence ID" value="AUR62008365-RA:cds"/>
    <property type="gene ID" value="AUR62008365"/>
</dbReference>
<dbReference type="PANTHER" id="PTHR31683">
    <property type="entry name" value="PECTATE LYASE 18-RELATED"/>
    <property type="match status" value="1"/>
</dbReference>
<keyword evidence="3" id="KW-1185">Reference proteome</keyword>
<protein>
    <submittedName>
        <fullName evidence="2">Uncharacterized protein</fullName>
    </submittedName>
</protein>
<evidence type="ECO:0000313" key="3">
    <source>
        <dbReference type="Proteomes" id="UP000596660"/>
    </source>
</evidence>
<reference evidence="2" key="1">
    <citation type="journal article" date="2017" name="Nature">
        <title>The genome of Chenopodium quinoa.</title>
        <authorList>
            <person name="Jarvis D.E."/>
            <person name="Ho Y.S."/>
            <person name="Lightfoot D.J."/>
            <person name="Schmoeckel S.M."/>
            <person name="Li B."/>
            <person name="Borm T.J.A."/>
            <person name="Ohyanagi H."/>
            <person name="Mineta K."/>
            <person name="Michell C.T."/>
            <person name="Saber N."/>
            <person name="Kharbatia N.M."/>
            <person name="Rupper R.R."/>
            <person name="Sharp A.R."/>
            <person name="Dally N."/>
            <person name="Boughton B.A."/>
            <person name="Woo Y.H."/>
            <person name="Gao G."/>
            <person name="Schijlen E.G.W.M."/>
            <person name="Guo X."/>
            <person name="Momin A.A."/>
            <person name="Negrao S."/>
            <person name="Al-Babili S."/>
            <person name="Gehring C."/>
            <person name="Roessner U."/>
            <person name="Jung C."/>
            <person name="Murphy K."/>
            <person name="Arold S.T."/>
            <person name="Gojobori T."/>
            <person name="van der Linden C.G."/>
            <person name="van Loo E.N."/>
            <person name="Jellen E.N."/>
            <person name="Maughan P.J."/>
            <person name="Tester M."/>
        </authorList>
    </citation>
    <scope>NUCLEOTIDE SEQUENCE [LARGE SCALE GENOMIC DNA]</scope>
    <source>
        <strain evidence="2">cv. PI 614886</strain>
    </source>
</reference>
<dbReference type="InterPro" id="IPR045032">
    <property type="entry name" value="PEL"/>
</dbReference>
<dbReference type="PRINTS" id="PR00807">
    <property type="entry name" value="AMBALLERGEN"/>
</dbReference>
<evidence type="ECO:0000313" key="2">
    <source>
        <dbReference type="EnsemblPlants" id="AUR62008365-RA:cds"/>
    </source>
</evidence>
<name>A0A803L926_CHEQI</name>
<dbReference type="Proteomes" id="UP000596660">
    <property type="component" value="Unplaced"/>
</dbReference>
<dbReference type="InterPro" id="IPR018082">
    <property type="entry name" value="AmbAllergen"/>
</dbReference>
<keyword evidence="1" id="KW-0732">Signal</keyword>
<dbReference type="AlphaFoldDB" id="A0A803L926"/>
<dbReference type="InterPro" id="IPR011050">
    <property type="entry name" value="Pectin_lyase_fold/virulence"/>
</dbReference>
<sequence>MSARSGGQSYEVTKREYAPYSEWKNWLWTSDEDIMLNGAFFNQSGDKTKKFAYTRQDVIKAKPGSYVKRLTRFAGALNCKEGEAC</sequence>
<dbReference type="GO" id="GO:0030570">
    <property type="term" value="F:pectate lyase activity"/>
    <property type="evidence" value="ECO:0007669"/>
    <property type="project" value="InterPro"/>
</dbReference>
<organism evidence="2 3">
    <name type="scientific">Chenopodium quinoa</name>
    <name type="common">Quinoa</name>
    <dbReference type="NCBI Taxonomy" id="63459"/>
    <lineage>
        <taxon>Eukaryota</taxon>
        <taxon>Viridiplantae</taxon>
        <taxon>Streptophyta</taxon>
        <taxon>Embryophyta</taxon>
        <taxon>Tracheophyta</taxon>
        <taxon>Spermatophyta</taxon>
        <taxon>Magnoliopsida</taxon>
        <taxon>eudicotyledons</taxon>
        <taxon>Gunneridae</taxon>
        <taxon>Pentapetalae</taxon>
        <taxon>Caryophyllales</taxon>
        <taxon>Chenopodiaceae</taxon>
        <taxon>Chenopodioideae</taxon>
        <taxon>Atripliceae</taxon>
        <taxon>Chenopodium</taxon>
    </lineage>
</organism>
<dbReference type="OMA" id="ENNVNEW"/>